<keyword evidence="4" id="KW-0677">Repeat</keyword>
<keyword evidence="3" id="KW-0963">Cytoplasm</keyword>
<dbReference type="AlphaFoldDB" id="A0A7J0E781"/>
<keyword evidence="2" id="KW-0813">Transport</keyword>
<dbReference type="InterPro" id="IPR011989">
    <property type="entry name" value="ARM-like"/>
</dbReference>
<evidence type="ECO:0000313" key="7">
    <source>
        <dbReference type="Proteomes" id="UP000585474"/>
    </source>
</evidence>
<dbReference type="Proteomes" id="UP000585474">
    <property type="component" value="Unassembled WGS sequence"/>
</dbReference>
<dbReference type="Gene3D" id="1.25.10.10">
    <property type="entry name" value="Leucine-rich Repeat Variant"/>
    <property type="match status" value="1"/>
</dbReference>
<organism evidence="6 7">
    <name type="scientific">Actinidia rufa</name>
    <dbReference type="NCBI Taxonomy" id="165716"/>
    <lineage>
        <taxon>Eukaryota</taxon>
        <taxon>Viridiplantae</taxon>
        <taxon>Streptophyta</taxon>
        <taxon>Embryophyta</taxon>
        <taxon>Tracheophyta</taxon>
        <taxon>Spermatophyta</taxon>
        <taxon>Magnoliopsida</taxon>
        <taxon>eudicotyledons</taxon>
        <taxon>Gunneridae</taxon>
        <taxon>Pentapetalae</taxon>
        <taxon>asterids</taxon>
        <taxon>Ericales</taxon>
        <taxon>Actinidiaceae</taxon>
        <taxon>Actinidia</taxon>
    </lineage>
</organism>
<name>A0A7J0E781_9ERIC</name>
<keyword evidence="5" id="KW-0653">Protein transport</keyword>
<evidence type="ECO:0000256" key="4">
    <source>
        <dbReference type="ARBA" id="ARBA00022737"/>
    </source>
</evidence>
<gene>
    <name evidence="6" type="ORF">Acr_02g0004650</name>
</gene>
<comment type="subcellular location">
    <subcellularLocation>
        <location evidence="1">Cytoplasm</location>
    </subcellularLocation>
</comment>
<comment type="caution">
    <text evidence="6">The sequence shown here is derived from an EMBL/GenBank/DDBJ whole genome shotgun (WGS) entry which is preliminary data.</text>
</comment>
<reference evidence="6 7" key="1">
    <citation type="submission" date="2019-07" db="EMBL/GenBank/DDBJ databases">
        <title>De Novo Assembly of kiwifruit Actinidia rufa.</title>
        <authorList>
            <person name="Sugita-Konishi S."/>
            <person name="Sato K."/>
            <person name="Mori E."/>
            <person name="Abe Y."/>
            <person name="Kisaki G."/>
            <person name="Hamano K."/>
            <person name="Suezawa K."/>
            <person name="Otani M."/>
            <person name="Fukuda T."/>
            <person name="Manabe T."/>
            <person name="Gomi K."/>
            <person name="Tabuchi M."/>
            <person name="Akimitsu K."/>
            <person name="Kataoka I."/>
        </authorList>
    </citation>
    <scope>NUCLEOTIDE SEQUENCE [LARGE SCALE GENOMIC DNA]</scope>
    <source>
        <strain evidence="7">cv. Fuchu</strain>
    </source>
</reference>
<protein>
    <submittedName>
        <fullName evidence="6">ARM repeat superfamily protein</fullName>
    </submittedName>
</protein>
<dbReference type="PANTHER" id="PTHR10527">
    <property type="entry name" value="IMPORTIN BETA"/>
    <property type="match status" value="1"/>
</dbReference>
<evidence type="ECO:0000313" key="6">
    <source>
        <dbReference type="EMBL" id="GFY82225.1"/>
    </source>
</evidence>
<proteinExistence type="predicted"/>
<dbReference type="SUPFAM" id="SSF48371">
    <property type="entry name" value="ARM repeat"/>
    <property type="match status" value="1"/>
</dbReference>
<sequence length="193" mass="21374">MNAQLTLHCYKVLSLPLPVTEATLSRILGTIVQTYTGIEDNQNCCSTFYYAIGSIATAQADSAVPNFCENCTPSILTPYLDGIVSKLLVLLQTQFNLWWINVVDQWEHFQKNCEAVTPYLKSILVNAANKSNSMLRAKAMECIISFVGMAVGKEKFRDDAKQGTREDACVLMCIFPRAKMCVGGPLVLFLDVC</sequence>
<dbReference type="OrthoDB" id="997727at2759"/>
<evidence type="ECO:0000256" key="3">
    <source>
        <dbReference type="ARBA" id="ARBA00022490"/>
    </source>
</evidence>
<dbReference type="InterPro" id="IPR040122">
    <property type="entry name" value="Importin_beta"/>
</dbReference>
<dbReference type="InterPro" id="IPR016024">
    <property type="entry name" value="ARM-type_fold"/>
</dbReference>
<keyword evidence="7" id="KW-1185">Reference proteome</keyword>
<evidence type="ECO:0000256" key="1">
    <source>
        <dbReference type="ARBA" id="ARBA00004496"/>
    </source>
</evidence>
<dbReference type="GO" id="GO:0006606">
    <property type="term" value="P:protein import into nucleus"/>
    <property type="evidence" value="ECO:0007669"/>
    <property type="project" value="InterPro"/>
</dbReference>
<dbReference type="GO" id="GO:0005737">
    <property type="term" value="C:cytoplasm"/>
    <property type="evidence" value="ECO:0007669"/>
    <property type="project" value="UniProtKB-SubCell"/>
</dbReference>
<accession>A0A7J0E781</accession>
<evidence type="ECO:0000256" key="2">
    <source>
        <dbReference type="ARBA" id="ARBA00022448"/>
    </source>
</evidence>
<dbReference type="EMBL" id="BJWL01000002">
    <property type="protein sequence ID" value="GFY82225.1"/>
    <property type="molecule type" value="Genomic_DNA"/>
</dbReference>
<evidence type="ECO:0000256" key="5">
    <source>
        <dbReference type="ARBA" id="ARBA00022927"/>
    </source>
</evidence>